<gene>
    <name evidence="2" type="ORF">ENR23_01465</name>
</gene>
<dbReference type="Gene3D" id="1.20.120.450">
    <property type="entry name" value="dinb family like domain"/>
    <property type="match status" value="1"/>
</dbReference>
<reference evidence="2" key="1">
    <citation type="journal article" date="2020" name="mSystems">
        <title>Genome- and Community-Level Interaction Insights into Carbon Utilization and Element Cycling Functions of Hydrothermarchaeota in Hydrothermal Sediment.</title>
        <authorList>
            <person name="Zhou Z."/>
            <person name="Liu Y."/>
            <person name="Xu W."/>
            <person name="Pan J."/>
            <person name="Luo Z.H."/>
            <person name="Li M."/>
        </authorList>
    </citation>
    <scope>NUCLEOTIDE SEQUENCE [LARGE SCALE GENOMIC DNA]</scope>
    <source>
        <strain evidence="2">SpSt-381</strain>
    </source>
</reference>
<feature type="domain" description="DinB-like" evidence="1">
    <location>
        <begin position="26"/>
        <end position="178"/>
    </location>
</feature>
<accession>A0A832MK61</accession>
<dbReference type="SUPFAM" id="SSF109854">
    <property type="entry name" value="DinB/YfiT-like putative metalloenzymes"/>
    <property type="match status" value="1"/>
</dbReference>
<comment type="caution">
    <text evidence="2">The sequence shown here is derived from an EMBL/GenBank/DDBJ whole genome shotgun (WGS) entry which is preliminary data.</text>
</comment>
<name>A0A832MK61_UNCEI</name>
<sequence length="190" mass="21368">MPPFERDVLPLPRGDRSREAASFMAQLDRLSENLAHQVPRLAVRELEWQPAPGTNTIGVLLAHMAVVGVWWTESGLRGQPVAEVDFRGAPGFGAGNDGTPLGPRDGHPAALRGRPHAFYRTPLARSRAHLRDAVRGLTDRDLARPRRRVRRDGATHHDDARWLLFHLVEHFAGHFGQILLLRHARRALRR</sequence>
<dbReference type="AlphaFoldDB" id="A0A832MK61"/>
<proteinExistence type="predicted"/>
<dbReference type="Pfam" id="PF12867">
    <property type="entry name" value="DinB_2"/>
    <property type="match status" value="1"/>
</dbReference>
<dbReference type="InterPro" id="IPR024775">
    <property type="entry name" value="DinB-like"/>
</dbReference>
<organism evidence="2">
    <name type="scientific">Eiseniibacteriota bacterium</name>
    <dbReference type="NCBI Taxonomy" id="2212470"/>
    <lineage>
        <taxon>Bacteria</taxon>
        <taxon>Candidatus Eiseniibacteriota</taxon>
    </lineage>
</organism>
<evidence type="ECO:0000313" key="2">
    <source>
        <dbReference type="EMBL" id="HGZ42090.1"/>
    </source>
</evidence>
<evidence type="ECO:0000259" key="1">
    <source>
        <dbReference type="Pfam" id="PF12867"/>
    </source>
</evidence>
<dbReference type="InterPro" id="IPR034660">
    <property type="entry name" value="DinB/YfiT-like"/>
</dbReference>
<protein>
    <submittedName>
        <fullName evidence="2">DUF664 domain-containing protein</fullName>
    </submittedName>
</protein>
<dbReference type="EMBL" id="DSQF01000002">
    <property type="protein sequence ID" value="HGZ42090.1"/>
    <property type="molecule type" value="Genomic_DNA"/>
</dbReference>